<reference evidence="1 2" key="1">
    <citation type="submission" date="2017-05" db="EMBL/GenBank/DDBJ databases">
        <authorList>
            <person name="Varghese N."/>
            <person name="Submissions S."/>
        </authorList>
    </citation>
    <scope>NUCLEOTIDE SEQUENCE [LARGE SCALE GENOMIC DNA]</scope>
    <source>
        <strain evidence="1 2">DSM 15522</strain>
    </source>
</reference>
<evidence type="ECO:0000313" key="2">
    <source>
        <dbReference type="Proteomes" id="UP001157911"/>
    </source>
</evidence>
<organism evidence="1 2">
    <name type="scientific">Desulfurobacterium pacificum</name>
    <dbReference type="NCBI Taxonomy" id="240166"/>
    <lineage>
        <taxon>Bacteria</taxon>
        <taxon>Pseudomonadati</taxon>
        <taxon>Aquificota</taxon>
        <taxon>Aquificia</taxon>
        <taxon>Desulfurobacteriales</taxon>
        <taxon>Desulfurobacteriaceae</taxon>
        <taxon>Desulfurobacterium</taxon>
    </lineage>
</organism>
<protein>
    <submittedName>
        <fullName evidence="1">Uncharacterized protein</fullName>
    </submittedName>
</protein>
<dbReference type="EMBL" id="FXUB01000004">
    <property type="protein sequence ID" value="SMP15283.1"/>
    <property type="molecule type" value="Genomic_DNA"/>
</dbReference>
<sequence length="90" mass="11084">MDLKKEELKYSWDGNRTKSVLVARRMMYDNPRDVYREYGEEYLKEVFLRHYNLFNDVNRVFWKTILGISDEEIEEKTKGSFRNACKIWNY</sequence>
<dbReference type="Proteomes" id="UP001157911">
    <property type="component" value="Unassembled WGS sequence"/>
</dbReference>
<name>A0ABY1NQ23_9BACT</name>
<keyword evidence="2" id="KW-1185">Reference proteome</keyword>
<gene>
    <name evidence="1" type="ORF">SAMN06265339_1378</name>
</gene>
<proteinExistence type="predicted"/>
<accession>A0ABY1NQ23</accession>
<dbReference type="RefSeq" id="WP_283400832.1">
    <property type="nucleotide sequence ID" value="NZ_FXUB01000004.1"/>
</dbReference>
<comment type="caution">
    <text evidence="1">The sequence shown here is derived from an EMBL/GenBank/DDBJ whole genome shotgun (WGS) entry which is preliminary data.</text>
</comment>
<evidence type="ECO:0000313" key="1">
    <source>
        <dbReference type="EMBL" id="SMP15283.1"/>
    </source>
</evidence>